<evidence type="ECO:0000313" key="10">
    <source>
        <dbReference type="Proteomes" id="UP001652624"/>
    </source>
</evidence>
<dbReference type="GeneID" id="132536274"/>
<feature type="domain" description="Cadherin" evidence="9">
    <location>
        <begin position="226"/>
        <end position="328"/>
    </location>
</feature>
<dbReference type="Pfam" id="PF00028">
    <property type="entry name" value="Cadherin"/>
    <property type="match status" value="14"/>
</dbReference>
<keyword evidence="4 7" id="KW-0106">Calcium</keyword>
<gene>
    <name evidence="11" type="primary">LOC132536274</name>
</gene>
<feature type="domain" description="Cadherin" evidence="9">
    <location>
        <begin position="1391"/>
        <end position="1499"/>
    </location>
</feature>
<keyword evidence="5" id="KW-1133">Transmembrane helix</keyword>
<feature type="domain" description="Cadherin" evidence="9">
    <location>
        <begin position="1072"/>
        <end position="1180"/>
    </location>
</feature>
<dbReference type="InterPro" id="IPR015919">
    <property type="entry name" value="Cadherin-like_sf"/>
</dbReference>
<dbReference type="PROSITE" id="PS00232">
    <property type="entry name" value="CADHERIN_1"/>
    <property type="match status" value="9"/>
</dbReference>
<evidence type="ECO:0000256" key="3">
    <source>
        <dbReference type="ARBA" id="ARBA00022737"/>
    </source>
</evidence>
<feature type="domain" description="Cadherin" evidence="9">
    <location>
        <begin position="555"/>
        <end position="660"/>
    </location>
</feature>
<proteinExistence type="predicted"/>
<evidence type="ECO:0000256" key="2">
    <source>
        <dbReference type="ARBA" id="ARBA00022692"/>
    </source>
</evidence>
<dbReference type="Gene3D" id="2.60.40.60">
    <property type="entry name" value="Cadherins"/>
    <property type="match status" value="16"/>
</dbReference>
<evidence type="ECO:0000256" key="4">
    <source>
        <dbReference type="ARBA" id="ARBA00022837"/>
    </source>
</evidence>
<dbReference type="InterPro" id="IPR002126">
    <property type="entry name" value="Cadherin-like_dom"/>
</dbReference>
<dbReference type="InterPro" id="IPR020894">
    <property type="entry name" value="Cadherin_CS"/>
</dbReference>
<dbReference type="RefSeq" id="XP_060039882.1">
    <property type="nucleotide sequence ID" value="XM_060183899.1"/>
</dbReference>
<dbReference type="SUPFAM" id="SSF49313">
    <property type="entry name" value="Cadherin-like"/>
    <property type="match status" value="16"/>
</dbReference>
<evidence type="ECO:0000256" key="1">
    <source>
        <dbReference type="ARBA" id="ARBA00004370"/>
    </source>
</evidence>
<feature type="domain" description="Cadherin" evidence="9">
    <location>
        <begin position="111"/>
        <end position="225"/>
    </location>
</feature>
<feature type="domain" description="Cadherin" evidence="9">
    <location>
        <begin position="661"/>
        <end position="764"/>
    </location>
</feature>
<feature type="domain" description="Cadherin" evidence="9">
    <location>
        <begin position="968"/>
        <end position="1071"/>
    </location>
</feature>
<dbReference type="CDD" id="cd11304">
    <property type="entry name" value="Cadherin_repeat"/>
    <property type="match status" value="16"/>
</dbReference>
<evidence type="ECO:0000256" key="6">
    <source>
        <dbReference type="ARBA" id="ARBA00023136"/>
    </source>
</evidence>
<evidence type="ECO:0000259" key="9">
    <source>
        <dbReference type="PROSITE" id="PS50268"/>
    </source>
</evidence>
<feature type="domain" description="Cadherin" evidence="9">
    <location>
        <begin position="1600"/>
        <end position="1689"/>
    </location>
</feature>
<keyword evidence="3" id="KW-0677">Repeat</keyword>
<feature type="domain" description="Cadherin" evidence="9">
    <location>
        <begin position="1511"/>
        <end position="1599"/>
    </location>
</feature>
<dbReference type="PRINTS" id="PR00205">
    <property type="entry name" value="CADHERIN"/>
</dbReference>
<evidence type="ECO:0000256" key="5">
    <source>
        <dbReference type="ARBA" id="ARBA00022989"/>
    </source>
</evidence>
<feature type="chain" id="PRO_5047474351" evidence="8">
    <location>
        <begin position="18"/>
        <end position="1706"/>
    </location>
</feature>
<feature type="domain" description="Cadherin" evidence="9">
    <location>
        <begin position="865"/>
        <end position="967"/>
    </location>
</feature>
<dbReference type="SMART" id="SM00112">
    <property type="entry name" value="CA"/>
    <property type="match status" value="15"/>
</dbReference>
<keyword evidence="10" id="KW-1185">Reference proteome</keyword>
<dbReference type="PANTHER" id="PTHR24026">
    <property type="entry name" value="FAT ATYPICAL CADHERIN-RELATED"/>
    <property type="match status" value="1"/>
</dbReference>
<name>A0ABM3WTJ4_ERIEU</name>
<comment type="subcellular location">
    <subcellularLocation>
        <location evidence="1">Membrane</location>
    </subcellularLocation>
</comment>
<evidence type="ECO:0000313" key="11">
    <source>
        <dbReference type="RefSeq" id="XP_060039882.1"/>
    </source>
</evidence>
<feature type="domain" description="Cadherin" evidence="9">
    <location>
        <begin position="1286"/>
        <end position="1390"/>
    </location>
</feature>
<feature type="domain" description="Cadherin" evidence="9">
    <location>
        <begin position="765"/>
        <end position="864"/>
    </location>
</feature>
<evidence type="ECO:0000256" key="8">
    <source>
        <dbReference type="SAM" id="SignalP"/>
    </source>
</evidence>
<evidence type="ECO:0000256" key="7">
    <source>
        <dbReference type="PROSITE-ProRule" id="PRU00043"/>
    </source>
</evidence>
<dbReference type="PROSITE" id="PS50268">
    <property type="entry name" value="CADHERIN_2"/>
    <property type="match status" value="16"/>
</dbReference>
<keyword evidence="8" id="KW-0732">Signal</keyword>
<dbReference type="Pfam" id="PF25374">
    <property type="entry name" value="Cadherin_FAT4_N"/>
    <property type="match status" value="1"/>
</dbReference>
<organism evidence="10 11">
    <name type="scientific">Erinaceus europaeus</name>
    <name type="common">Western European hedgehog</name>
    <dbReference type="NCBI Taxonomy" id="9365"/>
    <lineage>
        <taxon>Eukaryota</taxon>
        <taxon>Metazoa</taxon>
        <taxon>Chordata</taxon>
        <taxon>Craniata</taxon>
        <taxon>Vertebrata</taxon>
        <taxon>Euteleostomi</taxon>
        <taxon>Mammalia</taxon>
        <taxon>Eutheria</taxon>
        <taxon>Laurasiatheria</taxon>
        <taxon>Eulipotyphla</taxon>
        <taxon>Erinaceidae</taxon>
        <taxon>Erinaceinae</taxon>
        <taxon>Erinaceus</taxon>
    </lineage>
</organism>
<feature type="domain" description="Cadherin" evidence="9">
    <location>
        <begin position="334"/>
        <end position="446"/>
    </location>
</feature>
<feature type="domain" description="Cadherin" evidence="9">
    <location>
        <begin position="45"/>
        <end position="110"/>
    </location>
</feature>
<feature type="domain" description="Cadherin" evidence="9">
    <location>
        <begin position="1181"/>
        <end position="1285"/>
    </location>
</feature>
<feature type="signal peptide" evidence="8">
    <location>
        <begin position="1"/>
        <end position="17"/>
    </location>
</feature>
<keyword evidence="2" id="KW-0812">Transmembrane</keyword>
<feature type="domain" description="Cadherin" evidence="9">
    <location>
        <begin position="447"/>
        <end position="553"/>
    </location>
</feature>
<protein>
    <submittedName>
        <fullName evidence="11">Protocadherin Fat 4-like</fullName>
    </submittedName>
</protein>
<reference evidence="11" key="1">
    <citation type="submission" date="2025-08" db="UniProtKB">
        <authorList>
            <consortium name="RefSeq"/>
        </authorList>
    </citation>
    <scope>IDENTIFICATION</scope>
</reference>
<dbReference type="Proteomes" id="UP001652624">
    <property type="component" value="Unplaced"/>
</dbReference>
<sequence length="1706" mass="181550">MLCLLWLLWLLPPRARGAQVHQVFEVLEEQPAGTLVGMVPTRPGFTYRLSEPHALFALNASSGALLTTAPIDRERLPSDVLALVVLSSAPTYPTEVRVRVRDLNDNAPEFPEPVVAVAFREDSAGGRQVILDTATDADSAANGVDHGSYRIVGGDSDGRFGLDVTPHPGGAGAFLHLVTRGALDREATPHYRLLVQVDDRGQPRRRGYLAVNVTVQDANDNAPVFGQALYRARLGEDAPLGASVLRVHAADADEGANARVRYRLLDPAAPFLLDADSGLLTVRSPLDFEARRQYALTLQALDGGSPPLAGRAQALVELTDVNDNDPVVRFRYFPATSRFAAVDENAQVGTVVALLTVSDADSPAANGNLSVRILAGNEQRHFELQRSPVPNLSLVKVAGALDRERIAAYNLTVCVSDGQGAPGPARSSVASLLIFVNDVNDHPPVFARPRYRAQLAEDAPPGSFVGGVAASDGDAGPNAHLRYGLAGGDAWGWFRVSEHSGLVTTAPGAQLDRERAPLVLLNVSARDLGPHPRVAFAELEVTLLDVNDQAPRFGQPEGYAVAVAEDAPAGTELLVLSAADGDLGDNGTVRFSLLEGDPGPPAFRLDPESGRLSTAAPLDRERRAFHALWVLASDLGRPPLTARTCVNVTVLDLNDNSPAFYPVQYFAHVQENEPAGSYVATVSASDPDLGPNGTVSYSLAAGDSARFWVDARLGVISTRVALDREERTSYQLQVAATDGGLRRAPTPAAVTVTVLDTQDSAPEFGQPSYSFVVFENVAPGYHVGSVAATSPDLHANISYLIAAGDPHGAFSIHPASGRLSTAGDLDREVQAFYQLRVVAGGGAVAGEALVNVTVRDLNDNAPRFPRPDERADVVENWGAGHPVFQAHARDPDEGLGGEVRYSLAQDAGGLFAVDSLNGSVTLRAAPTGRTGPFVLEVLAADRGVPQLSSSLRLTVRLHDVNDHAPTFEQTSYEVTLSEAEPVNSRFFQVRATDLDAGPNGEVAYRISAGDAGGVFGVFPDGQLYVRRELDRELQERYELVLEASDRALEPLRATANVTVLLCDENDSKPLFGSTAYSFWLDEEQPAGAPVGRVSAADGDAGPNGQVTYAFETPQPDFELQPLTGEVRSARRLDREGLVRGRGSALFTMAVLASDQGRPALRDRAVVHVQLRDVNDNAPRFLKDAYRAAVSEEAEGPTPVLRVSASDEDEGLNGAVRYELVAGNAEGRFAVDAASGQVTLLGRLDFEATPAYELVIRALDSGPGPLSASCTLHVEVVDANDNAPAFPQDMLELDVVENLRVGALVSSLSAVDADSGDNAELRYSIAGSDGPGTFSVSPNTGSIFLARRLDFETRPLYRLNVTAMDRGHPPRSATVSVLVRVRDFNDNAPRFPPGDLVASVPENVPPGTSVLTVSARDPDTDVNGRLHYSIVRQTPRGAHFRVDEAHGTVYTAAEIDREFSSRFELTVRASDQAEPPETRRHALKNVTVLVADENDNAPAFLSQSALAADPAAAVGSLLTTLQAADPDEGPNGQVEFALLQGDAATFSLDRFSGALRLASALAPTRLAYSLLVAATDLGPERRRATAELTVLLLGSDGPAFPQPRYVAVLPEGLPAGSSVLSLAAVSPRGPQAPVEYYVVSVSCHGRSAGRLFSVGRHSGLLQTAAVLDRERDACTYLVDVYAMERAGTVPHTQRAEMRAEEPQVGRV</sequence>
<dbReference type="PANTHER" id="PTHR24026:SF126">
    <property type="entry name" value="PROTOCADHERIN FAT 4"/>
    <property type="match status" value="1"/>
</dbReference>
<keyword evidence="6" id="KW-0472">Membrane</keyword>
<accession>A0ABM3WTJ4</accession>